<keyword evidence="1" id="KW-0443">Lipid metabolism</keyword>
<dbReference type="Proteomes" id="UP000036334">
    <property type="component" value="Unassembled WGS sequence"/>
</dbReference>
<keyword evidence="3" id="KW-1185">Reference proteome</keyword>
<dbReference type="InterPro" id="IPR001753">
    <property type="entry name" value="Enoyl-CoA_hydra/iso"/>
</dbReference>
<accession>A0A0I9YLA1</accession>
<dbReference type="STRING" id="1202450.B586_03625"/>
<dbReference type="PATRIC" id="fig|29311.18.peg.2567"/>
<evidence type="ECO:0000313" key="2">
    <source>
        <dbReference type="EMBL" id="KLO34594.1"/>
    </source>
</evidence>
<reference evidence="2 3" key="1">
    <citation type="submission" date="2015-05" db="EMBL/GenBank/DDBJ databases">
        <title>Genome sequence of Mycobacterium haemophilum.</title>
        <authorList>
            <person name="Greninger A.L."/>
            <person name="Cunningham G."/>
            <person name="Miller S."/>
        </authorList>
    </citation>
    <scope>NUCLEOTIDE SEQUENCE [LARGE SCALE GENOMIC DNA]</scope>
    <source>
        <strain evidence="3">UC1</strain>
    </source>
</reference>
<dbReference type="Pfam" id="PF00378">
    <property type="entry name" value="ECH_1"/>
    <property type="match status" value="1"/>
</dbReference>
<dbReference type="Gene3D" id="3.90.226.10">
    <property type="entry name" value="2-enoyl-CoA Hydratase, Chain A, domain 1"/>
    <property type="match status" value="1"/>
</dbReference>
<comment type="caution">
    <text evidence="2">The sequence shown here is derived from an EMBL/GenBank/DDBJ whole genome shotgun (WGS) entry which is preliminary data.</text>
</comment>
<dbReference type="RefSeq" id="WP_047316496.1">
    <property type="nucleotide sequence ID" value="NZ_LDPR01000024.1"/>
</dbReference>
<evidence type="ECO:0000313" key="3">
    <source>
        <dbReference type="Proteomes" id="UP000036334"/>
    </source>
</evidence>
<proteinExistence type="predicted"/>
<name>A0A0I9YLA1_9MYCO</name>
<dbReference type="CDD" id="cd06558">
    <property type="entry name" value="crotonase-like"/>
    <property type="match status" value="1"/>
</dbReference>
<dbReference type="AlphaFoldDB" id="A0A0I9YLA1"/>
<dbReference type="GO" id="GO:0006635">
    <property type="term" value="P:fatty acid beta-oxidation"/>
    <property type="evidence" value="ECO:0007669"/>
    <property type="project" value="TreeGrafter"/>
</dbReference>
<dbReference type="GO" id="GO:0003824">
    <property type="term" value="F:catalytic activity"/>
    <property type="evidence" value="ECO:0007669"/>
    <property type="project" value="UniProtKB-ARBA"/>
</dbReference>
<dbReference type="PANTHER" id="PTHR11941:SF54">
    <property type="entry name" value="ENOYL-COA HYDRATASE, MITOCHONDRIAL"/>
    <property type="match status" value="1"/>
</dbReference>
<dbReference type="InterPro" id="IPR029045">
    <property type="entry name" value="ClpP/crotonase-like_dom_sf"/>
</dbReference>
<sequence length="247" mass="26214">MIEIQVVGTVRVLTLSSGRVNALDEELLDELTEAIRELQRAGGGALVVTGAGRVFCAGVELNRVLQGGASYTDRLIPALSNMFEAMFCYPGPTVAAVNGAAIAGGCVLACACDRRLVSPDAQIGASEVRVGVPFPPAALEVVRYACGDGAEEVLLGGRIYRGVEAVAVGLAHRVIAEDLVEAAVAEASDLGDISVDVYRHTKAQLRAPTLARIREAGGIDREVRQLWGAEHTRQRIADSVERLRRRD</sequence>
<dbReference type="OrthoDB" id="8640486at2"/>
<organism evidence="2 3">
    <name type="scientific">Mycobacterium haemophilum</name>
    <dbReference type="NCBI Taxonomy" id="29311"/>
    <lineage>
        <taxon>Bacteria</taxon>
        <taxon>Bacillati</taxon>
        <taxon>Actinomycetota</taxon>
        <taxon>Actinomycetes</taxon>
        <taxon>Mycobacteriales</taxon>
        <taxon>Mycobacteriaceae</taxon>
        <taxon>Mycobacterium</taxon>
    </lineage>
</organism>
<dbReference type="EMBL" id="LDPR01000024">
    <property type="protein sequence ID" value="KLO34594.1"/>
    <property type="molecule type" value="Genomic_DNA"/>
</dbReference>
<gene>
    <name evidence="2" type="ORF">ABH38_18395</name>
</gene>
<dbReference type="PANTHER" id="PTHR11941">
    <property type="entry name" value="ENOYL-COA HYDRATASE-RELATED"/>
    <property type="match status" value="1"/>
</dbReference>
<evidence type="ECO:0000256" key="1">
    <source>
        <dbReference type="ARBA" id="ARBA00023098"/>
    </source>
</evidence>
<dbReference type="SUPFAM" id="SSF52096">
    <property type="entry name" value="ClpP/crotonase"/>
    <property type="match status" value="1"/>
</dbReference>
<protein>
    <submittedName>
        <fullName evidence="2">Enoyl-CoA hydratase</fullName>
    </submittedName>
</protein>